<evidence type="ECO:0000313" key="2">
    <source>
        <dbReference type="EMBL" id="GMA85375.1"/>
    </source>
</evidence>
<feature type="compositionally biased region" description="Basic residues" evidence="1">
    <location>
        <begin position="407"/>
        <end position="418"/>
    </location>
</feature>
<dbReference type="Proteomes" id="UP001157017">
    <property type="component" value="Unassembled WGS sequence"/>
</dbReference>
<evidence type="ECO:0000256" key="1">
    <source>
        <dbReference type="SAM" id="MobiDB-lite"/>
    </source>
</evidence>
<protein>
    <submittedName>
        <fullName evidence="2">Uncharacterized protein</fullName>
    </submittedName>
</protein>
<name>A0ABQ6JEX8_9ACTN</name>
<sequence>MPAGTWSPRYSSKSLHPLDQRSAALAQGPLDVRRRHGHVDDERDVAQRHGVRGHRLRLADVGHRGEQHVEVDLGGAGALGQVEGGEHRGRELAGVADQRAVRQRHPGAATGVPRGVPVGRDLQPDAERLGQPAHRGDGVGPVGGPARPPPAGRLALADEEHGRVQRLRRHGGLQLREHGGVRPGGGLGARRLRAVGGAGTEHPAHLEQREVAGAAGEVAPGRVAQRLQQGGAQQRRLLAERVREPQRPPAVVVVRQAQRVEPARRDERVGLHLDVPVLGERRRRQPPQPLRTGQATTGGGRRQHADDLVVPRDAGDLLDEVGALDEVGSPRRGRDQQVVLRALHLAAHGPQRAVDRLGVELAPHQARGQVGRHADRRHRRPLVDVGDAVGGAAGVLDEQPDGEPRPRGARGRGRRRARSGGWPRCSPCAGASLRATVTGSNSADSTSRSRVVSVTSPSAPPMTPAIASTRLPAGSSTVTSRSSACRARSTPSSVVSRSPGAARRTTTGPPRVARSKACSGWPVTSIT</sequence>
<organism evidence="2 3">
    <name type="scientific">Angustibacter aerolatus</name>
    <dbReference type="NCBI Taxonomy" id="1162965"/>
    <lineage>
        <taxon>Bacteria</taxon>
        <taxon>Bacillati</taxon>
        <taxon>Actinomycetota</taxon>
        <taxon>Actinomycetes</taxon>
        <taxon>Kineosporiales</taxon>
        <taxon>Kineosporiaceae</taxon>
    </lineage>
</organism>
<reference evidence="3" key="1">
    <citation type="journal article" date="2019" name="Int. J. Syst. Evol. Microbiol.">
        <title>The Global Catalogue of Microorganisms (GCM) 10K type strain sequencing project: providing services to taxonomists for standard genome sequencing and annotation.</title>
        <authorList>
            <consortium name="The Broad Institute Genomics Platform"/>
            <consortium name="The Broad Institute Genome Sequencing Center for Infectious Disease"/>
            <person name="Wu L."/>
            <person name="Ma J."/>
        </authorList>
    </citation>
    <scope>NUCLEOTIDE SEQUENCE [LARGE SCALE GENOMIC DNA]</scope>
    <source>
        <strain evidence="3">NBRC 108730</strain>
    </source>
</reference>
<accession>A0ABQ6JEX8</accession>
<gene>
    <name evidence="2" type="ORF">GCM10025868_06250</name>
</gene>
<evidence type="ECO:0000313" key="3">
    <source>
        <dbReference type="Proteomes" id="UP001157017"/>
    </source>
</evidence>
<feature type="region of interest" description="Disordered" evidence="1">
    <location>
        <begin position="97"/>
        <end position="144"/>
    </location>
</feature>
<feature type="compositionally biased region" description="Low complexity" evidence="1">
    <location>
        <begin position="442"/>
        <end position="457"/>
    </location>
</feature>
<feature type="compositionally biased region" description="Low complexity" evidence="1">
    <location>
        <begin position="464"/>
        <end position="499"/>
    </location>
</feature>
<feature type="region of interest" description="Disordered" evidence="1">
    <location>
        <begin position="388"/>
        <end position="527"/>
    </location>
</feature>
<keyword evidence="3" id="KW-1185">Reference proteome</keyword>
<dbReference type="EMBL" id="BSUZ01000001">
    <property type="protein sequence ID" value="GMA85375.1"/>
    <property type="molecule type" value="Genomic_DNA"/>
</dbReference>
<comment type="caution">
    <text evidence="2">The sequence shown here is derived from an EMBL/GenBank/DDBJ whole genome shotgun (WGS) entry which is preliminary data.</text>
</comment>
<proteinExistence type="predicted"/>
<feature type="region of interest" description="Disordered" evidence="1">
    <location>
        <begin position="275"/>
        <end position="306"/>
    </location>
</feature>